<evidence type="ECO:0000313" key="3">
    <source>
        <dbReference type="Proteomes" id="UP000023152"/>
    </source>
</evidence>
<evidence type="ECO:0000313" key="2">
    <source>
        <dbReference type="EMBL" id="ETO32996.1"/>
    </source>
</evidence>
<proteinExistence type="predicted"/>
<evidence type="ECO:0000256" key="1">
    <source>
        <dbReference type="SAM" id="Phobius"/>
    </source>
</evidence>
<sequence length="152" mass="16593">ISENDNLLTSGLFKWIGYASISAGGHFLKKYASSENINKIFNFIPIKSLSTSLGAAISAHMFLTGATTVAAIAAVVAGAYYYNSENNVPVCNKCGHALSQHLITRERIVVRKKTVKLVNEHDTRSKQQLGDDIADVIENEIQKTKANIRTVL</sequence>
<dbReference type="EMBL" id="ASPP01003768">
    <property type="protein sequence ID" value="ETO32996.1"/>
    <property type="molecule type" value="Genomic_DNA"/>
</dbReference>
<keyword evidence="1" id="KW-0812">Transmembrane</keyword>
<gene>
    <name evidence="2" type="ORF">RFI_04111</name>
</gene>
<organism evidence="2 3">
    <name type="scientific">Reticulomyxa filosa</name>
    <dbReference type="NCBI Taxonomy" id="46433"/>
    <lineage>
        <taxon>Eukaryota</taxon>
        <taxon>Sar</taxon>
        <taxon>Rhizaria</taxon>
        <taxon>Retaria</taxon>
        <taxon>Foraminifera</taxon>
        <taxon>Monothalamids</taxon>
        <taxon>Reticulomyxidae</taxon>
        <taxon>Reticulomyxa</taxon>
    </lineage>
</organism>
<comment type="caution">
    <text evidence="2">The sequence shown here is derived from an EMBL/GenBank/DDBJ whole genome shotgun (WGS) entry which is preliminary data.</text>
</comment>
<reference evidence="2 3" key="1">
    <citation type="journal article" date="2013" name="Curr. Biol.">
        <title>The Genome of the Foraminiferan Reticulomyxa filosa.</title>
        <authorList>
            <person name="Glockner G."/>
            <person name="Hulsmann N."/>
            <person name="Schleicher M."/>
            <person name="Noegel A.A."/>
            <person name="Eichinger L."/>
            <person name="Gallinger C."/>
            <person name="Pawlowski J."/>
            <person name="Sierra R."/>
            <person name="Euteneuer U."/>
            <person name="Pillet L."/>
            <person name="Moustafa A."/>
            <person name="Platzer M."/>
            <person name="Groth M."/>
            <person name="Szafranski K."/>
            <person name="Schliwa M."/>
        </authorList>
    </citation>
    <scope>NUCLEOTIDE SEQUENCE [LARGE SCALE GENOMIC DNA]</scope>
</reference>
<dbReference type="AlphaFoldDB" id="X6P455"/>
<name>X6P455_RETFI</name>
<feature type="non-terminal residue" evidence="2">
    <location>
        <position position="1"/>
    </location>
</feature>
<keyword evidence="1" id="KW-0472">Membrane</keyword>
<dbReference type="Proteomes" id="UP000023152">
    <property type="component" value="Unassembled WGS sequence"/>
</dbReference>
<accession>X6P455</accession>
<keyword evidence="1" id="KW-1133">Transmembrane helix</keyword>
<keyword evidence="3" id="KW-1185">Reference proteome</keyword>
<feature type="transmembrane region" description="Helical" evidence="1">
    <location>
        <begin position="53"/>
        <end position="82"/>
    </location>
</feature>
<protein>
    <submittedName>
        <fullName evidence="2">Uncharacterized protein</fullName>
    </submittedName>
</protein>